<dbReference type="GO" id="GO:0009253">
    <property type="term" value="P:peptidoglycan catabolic process"/>
    <property type="evidence" value="ECO:0007669"/>
    <property type="project" value="InterPro"/>
</dbReference>
<sequence>MKLILDVSHHQVPSKMDYDALAKQIDLIIIRTQYGSNLIDRYYKKHHEEFQRRGTPTAAYAWVRGVSENDMKVEARDFYNRTKQFQPTFWFVDVEEKSMANMRAGISAYIKELRRLGAKKVGIYVGHHLYKSFNLKMEEADAVWLPHYGKNNGTVNSTPKYPCDFHQYTDKGRLKGYNGPLDLNRVLSDKPWSYFVHKRGGQPTTKQFAVTRNVGAYRTAKQAKEKKQRVGTVQSGTYFIFNESNGMVNVTKQKGIPGSWIDPAEMRQTKQYYTVKRGDTLSHIAAKNGLTVSQIHALNPQIKNVNIIYANEKVRIK</sequence>
<name>A0A9D1PMY4_9BACI</name>
<dbReference type="GO" id="GO:0016998">
    <property type="term" value="P:cell wall macromolecule catabolic process"/>
    <property type="evidence" value="ECO:0007669"/>
    <property type="project" value="InterPro"/>
</dbReference>
<dbReference type="EMBL" id="DXHX01000149">
    <property type="protein sequence ID" value="HIV75513.1"/>
    <property type="molecule type" value="Genomic_DNA"/>
</dbReference>
<dbReference type="Gene3D" id="3.10.350.10">
    <property type="entry name" value="LysM domain"/>
    <property type="match status" value="1"/>
</dbReference>
<feature type="domain" description="LysM" evidence="2">
    <location>
        <begin position="271"/>
        <end position="316"/>
    </location>
</feature>
<protein>
    <submittedName>
        <fullName evidence="3">LysM peptidoglycan-binding domain-containing protein</fullName>
    </submittedName>
</protein>
<dbReference type="Pfam" id="PF01476">
    <property type="entry name" value="LysM"/>
    <property type="match status" value="1"/>
</dbReference>
<dbReference type="GO" id="GO:0016052">
    <property type="term" value="P:carbohydrate catabolic process"/>
    <property type="evidence" value="ECO:0007669"/>
    <property type="project" value="TreeGrafter"/>
</dbReference>
<dbReference type="InterPro" id="IPR018392">
    <property type="entry name" value="LysM"/>
</dbReference>
<dbReference type="GO" id="GO:0003796">
    <property type="term" value="F:lysozyme activity"/>
    <property type="evidence" value="ECO:0007669"/>
    <property type="project" value="InterPro"/>
</dbReference>
<comment type="caution">
    <text evidence="3">The sequence shown here is derived from an EMBL/GenBank/DDBJ whole genome shotgun (WGS) entry which is preliminary data.</text>
</comment>
<dbReference type="PROSITE" id="PS51904">
    <property type="entry name" value="GLYCOSYL_HYDROL_F25_2"/>
    <property type="match status" value="1"/>
</dbReference>
<dbReference type="Pfam" id="PF01183">
    <property type="entry name" value="Glyco_hydro_25"/>
    <property type="match status" value="1"/>
</dbReference>
<evidence type="ECO:0000313" key="4">
    <source>
        <dbReference type="Proteomes" id="UP000823937"/>
    </source>
</evidence>
<dbReference type="SUPFAM" id="SSF54106">
    <property type="entry name" value="LysM domain"/>
    <property type="match status" value="1"/>
</dbReference>
<dbReference type="SMART" id="SM00257">
    <property type="entry name" value="LysM"/>
    <property type="match status" value="1"/>
</dbReference>
<dbReference type="InterPro" id="IPR036779">
    <property type="entry name" value="LysM_dom_sf"/>
</dbReference>
<comment type="similarity">
    <text evidence="1">Belongs to the glycosyl hydrolase 25 family.</text>
</comment>
<dbReference type="CDD" id="cd06523">
    <property type="entry name" value="GH25_PlyB-like"/>
    <property type="match status" value="1"/>
</dbReference>
<evidence type="ECO:0000256" key="1">
    <source>
        <dbReference type="ARBA" id="ARBA00010646"/>
    </source>
</evidence>
<dbReference type="AlphaFoldDB" id="A0A9D1PMY4"/>
<dbReference type="InterPro" id="IPR002053">
    <property type="entry name" value="Glyco_hydro_25"/>
</dbReference>
<dbReference type="PROSITE" id="PS51782">
    <property type="entry name" value="LYSM"/>
    <property type="match status" value="1"/>
</dbReference>
<accession>A0A9D1PMY4</accession>
<evidence type="ECO:0000259" key="2">
    <source>
        <dbReference type="PROSITE" id="PS51782"/>
    </source>
</evidence>
<dbReference type="PANTHER" id="PTHR34135:SF1">
    <property type="entry name" value="GLYCOSYL HYDROLASE FAMILY 25"/>
    <property type="match status" value="1"/>
</dbReference>
<dbReference type="Proteomes" id="UP000823937">
    <property type="component" value="Unassembled WGS sequence"/>
</dbReference>
<dbReference type="SUPFAM" id="SSF51445">
    <property type="entry name" value="(Trans)glycosidases"/>
    <property type="match status" value="1"/>
</dbReference>
<organism evidence="3 4">
    <name type="scientific">Candidatus Pseudogracilibacillus intestinigallinarum</name>
    <dbReference type="NCBI Taxonomy" id="2838742"/>
    <lineage>
        <taxon>Bacteria</taxon>
        <taxon>Bacillati</taxon>
        <taxon>Bacillota</taxon>
        <taxon>Bacilli</taxon>
        <taxon>Bacillales</taxon>
        <taxon>Bacillaceae</taxon>
        <taxon>Pseudogracilibacillus</taxon>
    </lineage>
</organism>
<dbReference type="InterPro" id="IPR017853">
    <property type="entry name" value="GH"/>
</dbReference>
<evidence type="ECO:0000313" key="3">
    <source>
        <dbReference type="EMBL" id="HIV75513.1"/>
    </source>
</evidence>
<dbReference type="CDD" id="cd00118">
    <property type="entry name" value="LysM"/>
    <property type="match status" value="1"/>
</dbReference>
<reference evidence="3" key="2">
    <citation type="submission" date="2021-04" db="EMBL/GenBank/DDBJ databases">
        <authorList>
            <person name="Gilroy R."/>
        </authorList>
    </citation>
    <scope>NUCLEOTIDE SEQUENCE</scope>
    <source>
        <strain evidence="3">CHK169-2315</strain>
    </source>
</reference>
<proteinExistence type="inferred from homology"/>
<dbReference type="PANTHER" id="PTHR34135">
    <property type="entry name" value="LYSOZYME"/>
    <property type="match status" value="1"/>
</dbReference>
<gene>
    <name evidence="3" type="ORF">H9895_10580</name>
</gene>
<dbReference type="Gene3D" id="3.20.20.80">
    <property type="entry name" value="Glycosidases"/>
    <property type="match status" value="1"/>
</dbReference>
<reference evidence="3" key="1">
    <citation type="journal article" date="2021" name="PeerJ">
        <title>Extensive microbial diversity within the chicken gut microbiome revealed by metagenomics and culture.</title>
        <authorList>
            <person name="Gilroy R."/>
            <person name="Ravi A."/>
            <person name="Getino M."/>
            <person name="Pursley I."/>
            <person name="Horton D.L."/>
            <person name="Alikhan N.F."/>
            <person name="Baker D."/>
            <person name="Gharbi K."/>
            <person name="Hall N."/>
            <person name="Watson M."/>
            <person name="Adriaenssens E.M."/>
            <person name="Foster-Nyarko E."/>
            <person name="Jarju S."/>
            <person name="Secka A."/>
            <person name="Antonio M."/>
            <person name="Oren A."/>
            <person name="Chaudhuri R.R."/>
            <person name="La Ragione R."/>
            <person name="Hildebrand F."/>
            <person name="Pallen M.J."/>
        </authorList>
    </citation>
    <scope>NUCLEOTIDE SEQUENCE</scope>
    <source>
        <strain evidence="3">CHK169-2315</strain>
    </source>
</reference>